<dbReference type="GO" id="GO:0000287">
    <property type="term" value="F:magnesium ion binding"/>
    <property type="evidence" value="ECO:0007669"/>
    <property type="project" value="InterPro"/>
</dbReference>
<dbReference type="GO" id="GO:0006281">
    <property type="term" value="P:DNA repair"/>
    <property type="evidence" value="ECO:0007669"/>
    <property type="project" value="InterPro"/>
</dbReference>
<dbReference type="Pfam" id="PF05866">
    <property type="entry name" value="RusA"/>
    <property type="match status" value="1"/>
</dbReference>
<dbReference type="AlphaFoldDB" id="A0A4Q7Y4Z7"/>
<dbReference type="EMBL" id="SHKV01000001">
    <property type="protein sequence ID" value="RZU31163.1"/>
    <property type="molecule type" value="Genomic_DNA"/>
</dbReference>
<evidence type="ECO:0000313" key="2">
    <source>
        <dbReference type="Proteomes" id="UP000292507"/>
    </source>
</evidence>
<organism evidence="1 2">
    <name type="scientific">Blastococcus saxobsidens</name>
    <dbReference type="NCBI Taxonomy" id="138336"/>
    <lineage>
        <taxon>Bacteria</taxon>
        <taxon>Bacillati</taxon>
        <taxon>Actinomycetota</taxon>
        <taxon>Actinomycetes</taxon>
        <taxon>Geodermatophilales</taxon>
        <taxon>Geodermatophilaceae</taxon>
        <taxon>Blastococcus</taxon>
    </lineage>
</organism>
<dbReference type="Proteomes" id="UP000292507">
    <property type="component" value="Unassembled WGS sequence"/>
</dbReference>
<dbReference type="SUPFAM" id="SSF103084">
    <property type="entry name" value="Holliday junction resolvase RusA"/>
    <property type="match status" value="1"/>
</dbReference>
<dbReference type="OrthoDB" id="3732467at2"/>
<comment type="caution">
    <text evidence="1">The sequence shown here is derived from an EMBL/GenBank/DDBJ whole genome shotgun (WGS) entry which is preliminary data.</text>
</comment>
<evidence type="ECO:0000313" key="1">
    <source>
        <dbReference type="EMBL" id="RZU31163.1"/>
    </source>
</evidence>
<name>A0A4Q7Y4Z7_9ACTN</name>
<proteinExistence type="predicted"/>
<sequence length="211" mass="21691">MTALSDGLVFSAFGKPAPQGSVRSLGRGRPSVHGNAARLLPWREAVKAAALDAMGSVGPGDGTEGSELVRTPGGAGSELSPTHVRDAAEMVRLESSKAFSGLTDVVSASSSLSGGPSLSGWSRLEGPVSVAVVFTFDRPKSAPKSRRCWPVTRSSGDLDKLCRAVGDALVDAGVMRDDSQVVRLTASKVHVGDPWALHVPGCCVTVRAVGS</sequence>
<protein>
    <submittedName>
        <fullName evidence="1">Endodeoxyribonuclease RusA</fullName>
    </submittedName>
</protein>
<dbReference type="Gene3D" id="3.30.1330.70">
    <property type="entry name" value="Holliday junction resolvase RusA"/>
    <property type="match status" value="1"/>
</dbReference>
<reference evidence="1 2" key="1">
    <citation type="submission" date="2019-02" db="EMBL/GenBank/DDBJ databases">
        <title>Sequencing the genomes of 1000 actinobacteria strains.</title>
        <authorList>
            <person name="Klenk H.-P."/>
        </authorList>
    </citation>
    <scope>NUCLEOTIDE SEQUENCE [LARGE SCALE GENOMIC DNA]</scope>
    <source>
        <strain evidence="1 2">DSM 44509</strain>
    </source>
</reference>
<dbReference type="InterPro" id="IPR036614">
    <property type="entry name" value="RusA-like_sf"/>
</dbReference>
<dbReference type="RefSeq" id="WP_104530466.1">
    <property type="nucleotide sequence ID" value="NZ_POQT01000056.1"/>
</dbReference>
<gene>
    <name evidence="1" type="ORF">BKA19_0811</name>
</gene>
<dbReference type="InterPro" id="IPR008822">
    <property type="entry name" value="Endonuclease_RusA-like"/>
</dbReference>
<dbReference type="GO" id="GO:0006310">
    <property type="term" value="P:DNA recombination"/>
    <property type="evidence" value="ECO:0007669"/>
    <property type="project" value="InterPro"/>
</dbReference>
<accession>A0A4Q7Y4Z7</accession>
<keyword evidence="2" id="KW-1185">Reference proteome</keyword>